<gene>
    <name evidence="1" type="ORF">D5F51_19290</name>
</gene>
<accession>A0ABX5R495</accession>
<organism evidence="1 2">
    <name type="scientific">Yersinia hibernica</name>
    <dbReference type="NCBI Taxonomy" id="2339259"/>
    <lineage>
        <taxon>Bacteria</taxon>
        <taxon>Pseudomonadati</taxon>
        <taxon>Pseudomonadota</taxon>
        <taxon>Gammaproteobacteria</taxon>
        <taxon>Enterobacterales</taxon>
        <taxon>Yersiniaceae</taxon>
        <taxon>Yersinia</taxon>
    </lineage>
</organism>
<evidence type="ECO:0000313" key="1">
    <source>
        <dbReference type="EMBL" id="QAX80480.1"/>
    </source>
</evidence>
<protein>
    <submittedName>
        <fullName evidence="1">Pilus assembly protein CpaE</fullName>
    </submittedName>
</protein>
<proteinExistence type="predicted"/>
<name>A0ABX5R495_9GAMM</name>
<dbReference type="Gene3D" id="3.40.50.300">
    <property type="entry name" value="P-loop containing nucleotide triphosphate hydrolases"/>
    <property type="match status" value="1"/>
</dbReference>
<dbReference type="SUPFAM" id="SSF52540">
    <property type="entry name" value="P-loop containing nucleoside triphosphate hydrolases"/>
    <property type="match status" value="1"/>
</dbReference>
<reference evidence="2" key="1">
    <citation type="submission" date="2018-09" db="EMBL/GenBank/DDBJ databases">
        <title>Yersinia hibernicus sp. nov.</title>
        <authorList>
            <person name="Nguyen S.V."/>
            <person name="Mundanda D.M."/>
            <person name="Anes J."/>
            <person name="Fanning S."/>
        </authorList>
    </citation>
    <scope>NUCLEOTIDE SEQUENCE [LARGE SCALE GENOMIC DNA]</scope>
    <source>
        <strain evidence="2">CFS1934</strain>
    </source>
</reference>
<dbReference type="InterPro" id="IPR027417">
    <property type="entry name" value="P-loop_NTPase"/>
</dbReference>
<keyword evidence="2" id="KW-1185">Reference proteome</keyword>
<evidence type="ECO:0000313" key="2">
    <source>
        <dbReference type="Proteomes" id="UP000288804"/>
    </source>
</evidence>
<dbReference type="RefSeq" id="WP_129198539.1">
    <property type="nucleotide sequence ID" value="NZ_CABHXI010000130.1"/>
</dbReference>
<dbReference type="Proteomes" id="UP000288804">
    <property type="component" value="Chromosome"/>
</dbReference>
<sequence>MQLILNKELINRKDSKIKNNIVIMSTRKWVIEKVSEKIRLADIHEIKEIDKDIFNISDITIPEQTVGFIVDIGNNEDVDKTLSLIKSNTPRDCWCVLVGDIDSISVAQKFTERGVLYLNLQSQSVELTQHLLKGIPIETERKAFFISILGCKGGIGTTLLSYHFSCEIAQIKKSPTLLLQGNQGSQDLDLVTEKKITAEVNECHKNIDIMLCKENKLSDINTQIGRKHNYIVFDQSIHNLSKEKLTKYIEYSDCIIILLDNSMTSVRVAKEFIDIYERFKRDNRQATRLIVCLNESRPIAKNMLDTSDIQTLLARKIDTQIPYIYKNKESLIDQNYFGRNKIKIKNLAKNTLGISTRLSNNKKSWINIITVSLKKRNAKK</sequence>
<dbReference type="EMBL" id="CP032487">
    <property type="protein sequence ID" value="QAX80480.1"/>
    <property type="molecule type" value="Genomic_DNA"/>
</dbReference>